<dbReference type="InterPro" id="IPR042261">
    <property type="entry name" value="Lsr2-like_dimerization"/>
</dbReference>
<evidence type="ECO:0000256" key="2">
    <source>
        <dbReference type="SAM" id="MobiDB-lite"/>
    </source>
</evidence>
<dbReference type="GO" id="GO:0003677">
    <property type="term" value="F:DNA binding"/>
    <property type="evidence" value="ECO:0007669"/>
    <property type="project" value="UniProtKB-KW"/>
</dbReference>
<dbReference type="Pfam" id="PF11774">
    <property type="entry name" value="Lsr2"/>
    <property type="match status" value="1"/>
</dbReference>
<comment type="caution">
    <text evidence="5">The sequence shown here is derived from an EMBL/GenBank/DDBJ whole genome shotgun (WGS) entry which is preliminary data.</text>
</comment>
<evidence type="ECO:0000313" key="6">
    <source>
        <dbReference type="Proteomes" id="UP000184253"/>
    </source>
</evidence>
<reference evidence="5 6" key="1">
    <citation type="submission" date="2016-11" db="EMBL/GenBank/DDBJ databases">
        <authorList>
            <person name="Varghese N."/>
            <person name="Submissions S."/>
        </authorList>
    </citation>
    <scope>NUCLEOTIDE SEQUENCE [LARGE SCALE GENOMIC DNA]</scope>
    <source>
        <strain evidence="5 6">VTM4R57</strain>
    </source>
</reference>
<sequence length="124" mass="14067">MAEKTVLIDDLDGKTPAERVYFYADGKRYQIDLSTENESKLQDVIDAYHKALEPYMTAKGVKSVDLIPVTAQLSSSRTTRRSSSKSDYDPSEVRAWLMENGHKVSDRGRIPGELVDLWRARDSK</sequence>
<dbReference type="AlphaFoldDB" id="A0ABD7M5B2"/>
<protein>
    <submittedName>
        <fullName evidence="5">Lsr2 protein</fullName>
    </submittedName>
</protein>
<accession>A0ABD7M5B2</accession>
<dbReference type="Proteomes" id="UP000184253">
    <property type="component" value="Unassembled WGS sequence"/>
</dbReference>
<dbReference type="Pfam" id="PF23359">
    <property type="entry name" value="Lsr2_DNA-bd"/>
    <property type="match status" value="1"/>
</dbReference>
<evidence type="ECO:0000259" key="4">
    <source>
        <dbReference type="Pfam" id="PF23359"/>
    </source>
</evidence>
<dbReference type="Gene3D" id="3.30.60.230">
    <property type="entry name" value="Lsr2, dimerization domain"/>
    <property type="match status" value="1"/>
</dbReference>
<organism evidence="5 6">
    <name type="scientific">Micrococcus luteus</name>
    <name type="common">Micrococcus lysodeikticus</name>
    <dbReference type="NCBI Taxonomy" id="1270"/>
    <lineage>
        <taxon>Bacteria</taxon>
        <taxon>Bacillati</taxon>
        <taxon>Actinomycetota</taxon>
        <taxon>Actinomycetes</taxon>
        <taxon>Micrococcales</taxon>
        <taxon>Micrococcaceae</taxon>
        <taxon>Micrococcus</taxon>
    </lineage>
</organism>
<feature type="region of interest" description="Disordered" evidence="2">
    <location>
        <begin position="72"/>
        <end position="91"/>
    </location>
</feature>
<feature type="domain" description="Lsr2 dimerization" evidence="3">
    <location>
        <begin position="1"/>
        <end position="49"/>
    </location>
</feature>
<gene>
    <name evidence="5" type="ORF">SAMN04487849_101327</name>
</gene>
<evidence type="ECO:0000256" key="1">
    <source>
        <dbReference type="ARBA" id="ARBA00023125"/>
    </source>
</evidence>
<dbReference type="EMBL" id="FRCE01000001">
    <property type="protein sequence ID" value="SHL33652.1"/>
    <property type="molecule type" value="Genomic_DNA"/>
</dbReference>
<name>A0ABD7M5B2_MICLU</name>
<proteinExistence type="predicted"/>
<dbReference type="RefSeq" id="WP_073115786.1">
    <property type="nucleotide sequence ID" value="NZ_CABIZL010000001.1"/>
</dbReference>
<dbReference type="InterPro" id="IPR036625">
    <property type="entry name" value="E3-bd_dom_sf"/>
</dbReference>
<keyword evidence="1" id="KW-0238">DNA-binding</keyword>
<evidence type="ECO:0000259" key="3">
    <source>
        <dbReference type="Pfam" id="PF11774"/>
    </source>
</evidence>
<feature type="domain" description="Lsr2 DNA-binding" evidence="4">
    <location>
        <begin position="87"/>
        <end position="117"/>
    </location>
</feature>
<dbReference type="Gene3D" id="4.10.320.10">
    <property type="entry name" value="E3-binding domain"/>
    <property type="match status" value="1"/>
</dbReference>
<evidence type="ECO:0000313" key="5">
    <source>
        <dbReference type="EMBL" id="SHL33652.1"/>
    </source>
</evidence>
<dbReference type="InterPro" id="IPR024412">
    <property type="entry name" value="Lsr2_dim_dom"/>
</dbReference>
<dbReference type="InterPro" id="IPR055370">
    <property type="entry name" value="Lsr2_DNA-bd"/>
</dbReference>